<evidence type="ECO:0000256" key="1">
    <source>
        <dbReference type="ARBA" id="ARBA00009477"/>
    </source>
</evidence>
<proteinExistence type="inferred from homology"/>
<name>A0AAC9UEB3_9GAMM</name>
<keyword evidence="2 5" id="KW-0812">Transmembrane</keyword>
<feature type="domain" description="Multidrug resistance protein MdtA-like barrel-sandwich hybrid" evidence="6">
    <location>
        <begin position="58"/>
        <end position="199"/>
    </location>
</feature>
<dbReference type="Gene3D" id="2.40.30.170">
    <property type="match status" value="1"/>
</dbReference>
<keyword evidence="4 5" id="KW-0472">Membrane</keyword>
<evidence type="ECO:0000313" key="9">
    <source>
        <dbReference type="Proteomes" id="UP000198329"/>
    </source>
</evidence>
<dbReference type="InterPro" id="IPR058625">
    <property type="entry name" value="MdtA-like_BSH"/>
</dbReference>
<keyword evidence="9" id="KW-1185">Reference proteome</keyword>
<dbReference type="Pfam" id="PF25917">
    <property type="entry name" value="BSH_RND"/>
    <property type="match status" value="1"/>
</dbReference>
<dbReference type="Pfam" id="PF25963">
    <property type="entry name" value="Beta-barrel_AAEA"/>
    <property type="match status" value="1"/>
</dbReference>
<gene>
    <name evidence="8" type="ORF">PNIG_a1305</name>
</gene>
<evidence type="ECO:0000259" key="7">
    <source>
        <dbReference type="Pfam" id="PF25963"/>
    </source>
</evidence>
<feature type="transmembrane region" description="Helical" evidence="5">
    <location>
        <begin position="20"/>
        <end position="41"/>
    </location>
</feature>
<dbReference type="InterPro" id="IPR006143">
    <property type="entry name" value="RND_pump_MFP"/>
</dbReference>
<dbReference type="InterPro" id="IPR050393">
    <property type="entry name" value="MFP_Efflux_Pump"/>
</dbReference>
<dbReference type="AlphaFoldDB" id="A0AAC9UEB3"/>
<accession>A0AAC9UEB3</accession>
<evidence type="ECO:0000259" key="6">
    <source>
        <dbReference type="Pfam" id="PF25917"/>
    </source>
</evidence>
<dbReference type="NCBIfam" id="TIGR01730">
    <property type="entry name" value="RND_mfp"/>
    <property type="match status" value="1"/>
</dbReference>
<dbReference type="PANTHER" id="PTHR30367">
    <property type="entry name" value="P-HYDROXYBENZOIC ACID EFFLUX PUMP SUBUNIT AAEA-RELATED"/>
    <property type="match status" value="1"/>
</dbReference>
<dbReference type="GO" id="GO:0016020">
    <property type="term" value="C:membrane"/>
    <property type="evidence" value="ECO:0007669"/>
    <property type="project" value="InterPro"/>
</dbReference>
<protein>
    <recommendedName>
        <fullName evidence="10">Inner membrane protein yibH</fullName>
    </recommendedName>
</protein>
<dbReference type="PANTHER" id="PTHR30367:SF12">
    <property type="entry name" value="P-HYDROXYBENZOIC ACID EFFLUX PUMP SUBUNIT AAEA"/>
    <property type="match status" value="1"/>
</dbReference>
<dbReference type="KEGG" id="png:PNIG_a1305"/>
<feature type="domain" description="p-hydroxybenzoic acid efflux pump subunit AaeA-like beta-barrel" evidence="7">
    <location>
        <begin position="203"/>
        <end position="298"/>
    </location>
</feature>
<dbReference type="Gene3D" id="2.40.50.100">
    <property type="match status" value="1"/>
</dbReference>
<evidence type="ECO:0000256" key="5">
    <source>
        <dbReference type="SAM" id="Phobius"/>
    </source>
</evidence>
<sequence>MLLSINRIFIKWKNNLMAKYLRILVTVLVIFMAVFAGRWVWNDYMHTPWTRDGRIRANIVTVAPDVSGWVTHLNMIDGQSVKQGDLLFSVDAKRYQAALERSKASTENALYTWELAKHKYERRIALNSQQAISEESLEATRINTKIAKANYELAKTEQAVAQLNLDRTQVVAPVSGYIINLDLRQGNYVAQGVSVFAIVQADSFYVTGYFEETKIPLIHLKQHANVALLSGGKPLTGQVMSIGKAIANTNTQSNGQRLPQVQQTFNWVRLSQRIPVDIKLDAFPADTQLSAGMTATIRLVER</sequence>
<evidence type="ECO:0000256" key="3">
    <source>
        <dbReference type="ARBA" id="ARBA00022989"/>
    </source>
</evidence>
<organism evidence="8 9">
    <name type="scientific">Pseudoalteromonas nigrifaciens</name>
    <dbReference type="NCBI Taxonomy" id="28109"/>
    <lineage>
        <taxon>Bacteria</taxon>
        <taxon>Pseudomonadati</taxon>
        <taxon>Pseudomonadota</taxon>
        <taxon>Gammaproteobacteria</taxon>
        <taxon>Alteromonadales</taxon>
        <taxon>Pseudoalteromonadaceae</taxon>
        <taxon>Pseudoalteromonas</taxon>
    </lineage>
</organism>
<dbReference type="SUPFAM" id="SSF111369">
    <property type="entry name" value="HlyD-like secretion proteins"/>
    <property type="match status" value="1"/>
</dbReference>
<evidence type="ECO:0000256" key="2">
    <source>
        <dbReference type="ARBA" id="ARBA00022692"/>
    </source>
</evidence>
<evidence type="ECO:0000313" key="8">
    <source>
        <dbReference type="EMBL" id="ASM53485.1"/>
    </source>
</evidence>
<reference evidence="8 9" key="1">
    <citation type="submission" date="2015-03" db="EMBL/GenBank/DDBJ databases">
        <authorList>
            <person name="Xie B.-B."/>
            <person name="Rong J.-C."/>
            <person name="Qin Q.-L."/>
            <person name="Zhang Y.-Z."/>
        </authorList>
    </citation>
    <scope>NUCLEOTIDE SEQUENCE [LARGE SCALE GENOMIC DNA]</scope>
    <source>
        <strain evidence="8 9">KMM 661</strain>
    </source>
</reference>
<evidence type="ECO:0008006" key="10">
    <source>
        <dbReference type="Google" id="ProtNLM"/>
    </source>
</evidence>
<keyword evidence="3 5" id="KW-1133">Transmembrane helix</keyword>
<dbReference type="GO" id="GO:0022857">
    <property type="term" value="F:transmembrane transporter activity"/>
    <property type="evidence" value="ECO:0007669"/>
    <property type="project" value="InterPro"/>
</dbReference>
<dbReference type="Proteomes" id="UP000198329">
    <property type="component" value="Chromosome I"/>
</dbReference>
<evidence type="ECO:0000256" key="4">
    <source>
        <dbReference type="ARBA" id="ARBA00023136"/>
    </source>
</evidence>
<dbReference type="InterPro" id="IPR058634">
    <property type="entry name" value="AaeA-lik-b-barrel"/>
</dbReference>
<dbReference type="EMBL" id="CP011036">
    <property type="protein sequence ID" value="ASM53485.1"/>
    <property type="molecule type" value="Genomic_DNA"/>
</dbReference>
<comment type="similarity">
    <text evidence="1">Belongs to the membrane fusion protein (MFP) (TC 8.A.1) family.</text>
</comment>